<dbReference type="OrthoDB" id="9791837at2"/>
<accession>A0A421DQP6</accession>
<dbReference type="SUPFAM" id="SSF53335">
    <property type="entry name" value="S-adenosyl-L-methionine-dependent methyltransferases"/>
    <property type="match status" value="1"/>
</dbReference>
<evidence type="ECO:0000313" key="1">
    <source>
        <dbReference type="EMBL" id="RLM25871.1"/>
    </source>
</evidence>
<gene>
    <name evidence="1" type="ORF">BIY29_06185</name>
</gene>
<dbReference type="Pfam" id="PF13489">
    <property type="entry name" value="Methyltransf_23"/>
    <property type="match status" value="1"/>
</dbReference>
<keyword evidence="2" id="KW-1185">Reference proteome</keyword>
<dbReference type="EMBL" id="MJLZ01000010">
    <property type="protein sequence ID" value="RLM25871.1"/>
    <property type="molecule type" value="Genomic_DNA"/>
</dbReference>
<dbReference type="Proteomes" id="UP000285648">
    <property type="component" value="Unassembled WGS sequence"/>
</dbReference>
<dbReference type="CDD" id="cd02440">
    <property type="entry name" value="AdoMet_MTases"/>
    <property type="match status" value="1"/>
</dbReference>
<protein>
    <recommendedName>
        <fullName evidence="3">Methyltransferase domain-containing protein</fullName>
    </recommendedName>
</protein>
<organism evidence="1 2">
    <name type="scientific">Brenneria alni</name>
    <dbReference type="NCBI Taxonomy" id="71656"/>
    <lineage>
        <taxon>Bacteria</taxon>
        <taxon>Pseudomonadati</taxon>
        <taxon>Pseudomonadota</taxon>
        <taxon>Gammaproteobacteria</taxon>
        <taxon>Enterobacterales</taxon>
        <taxon>Pectobacteriaceae</taxon>
        <taxon>Brenneria</taxon>
    </lineage>
</organism>
<dbReference type="InterPro" id="IPR029063">
    <property type="entry name" value="SAM-dependent_MTases_sf"/>
</dbReference>
<proteinExistence type="predicted"/>
<dbReference type="AlphaFoldDB" id="A0A421DQP6"/>
<evidence type="ECO:0008006" key="3">
    <source>
        <dbReference type="Google" id="ProtNLM"/>
    </source>
</evidence>
<dbReference type="RefSeq" id="WP_121574321.1">
    <property type="nucleotide sequence ID" value="NZ_MJLZ01000010.1"/>
</dbReference>
<comment type="caution">
    <text evidence="1">The sequence shown here is derived from an EMBL/GenBank/DDBJ whole genome shotgun (WGS) entry which is preliminary data.</text>
</comment>
<reference evidence="1 2" key="1">
    <citation type="submission" date="2016-09" db="EMBL/GenBank/DDBJ databases">
        <authorList>
            <person name="Doonan J."/>
            <person name="Pachebat J.A."/>
            <person name="Golyshin P.N."/>
            <person name="Denman S."/>
            <person name="Mcdonald J.E."/>
        </authorList>
    </citation>
    <scope>NUCLEOTIDE SEQUENCE [LARGE SCALE GENOMIC DNA]</scope>
    <source>
        <strain evidence="1 2">NCPPB 3934</strain>
    </source>
</reference>
<sequence>MINKISTLINRYSFNRWSKTYEYDVTPSFKRRGYSYELVGKDIFSHIQTSCGKKVCELGVGTGLVAQAIRKCGYNHLLVGTDISEKMLEKACQKNVYDLLIRLPCENMSTMISKHDMIYTCFMYHSIQNKRVALLNIHNALKPGGAFVLVGLFRTGGRKRCMTYLMDNIHSLAHEKMALSNYQSRQETIDELERNGFTIISHKLLDKDSTIAVNSVGKMEHSMIICERNKE</sequence>
<evidence type="ECO:0000313" key="2">
    <source>
        <dbReference type="Proteomes" id="UP000285648"/>
    </source>
</evidence>
<name>A0A421DQP6_9GAMM</name>
<dbReference type="PANTHER" id="PTHR43861">
    <property type="entry name" value="TRANS-ACONITATE 2-METHYLTRANSFERASE-RELATED"/>
    <property type="match status" value="1"/>
</dbReference>
<dbReference type="Gene3D" id="3.40.50.150">
    <property type="entry name" value="Vaccinia Virus protein VP39"/>
    <property type="match status" value="1"/>
</dbReference>